<accession>A0ACC8EL33</accession>
<reference evidence="1 2" key="1">
    <citation type="journal article" date="2016" name="Nat. Commun.">
        <title>Ectomycorrhizal ecology is imprinted in the genome of the dominant symbiotic fungus Cenococcum geophilum.</title>
        <authorList>
            <consortium name="DOE Joint Genome Institute"/>
            <person name="Peter M."/>
            <person name="Kohler A."/>
            <person name="Ohm R.A."/>
            <person name="Kuo A."/>
            <person name="Krutzmann J."/>
            <person name="Morin E."/>
            <person name="Arend M."/>
            <person name="Barry K.W."/>
            <person name="Binder M."/>
            <person name="Choi C."/>
            <person name="Clum A."/>
            <person name="Copeland A."/>
            <person name="Grisel N."/>
            <person name="Haridas S."/>
            <person name="Kipfer T."/>
            <person name="LaButti K."/>
            <person name="Lindquist E."/>
            <person name="Lipzen A."/>
            <person name="Maire R."/>
            <person name="Meier B."/>
            <person name="Mihaltcheva S."/>
            <person name="Molinier V."/>
            <person name="Murat C."/>
            <person name="Poggeler S."/>
            <person name="Quandt C.A."/>
            <person name="Sperisen C."/>
            <person name="Tritt A."/>
            <person name="Tisserant E."/>
            <person name="Crous P.W."/>
            <person name="Henrissat B."/>
            <person name="Nehls U."/>
            <person name="Egli S."/>
            <person name="Spatafora J.W."/>
            <person name="Grigoriev I.V."/>
            <person name="Martin F.M."/>
        </authorList>
    </citation>
    <scope>NUCLEOTIDE SEQUENCE [LARGE SCALE GENOMIC DNA]</scope>
    <source>
        <strain evidence="1 2">1.58</strain>
    </source>
</reference>
<protein>
    <submittedName>
        <fullName evidence="1">Uncharacterized protein</fullName>
    </submittedName>
</protein>
<sequence length="232" mass="25133">MYLTTTLFSALTLSLTASSSLLPADAHKRATDYSGQETQLTFFGYPDNCDSTGCYYSETAYQCSNPDGSSRNGAQGDGSYNNPLSVAFQPGGNFQQCGIIYIAYLQKFGILDGLCASRDTNHLDIWIDSSCSDDASNVCSCEDSLTPGSDQYIYYGITANDPSVFNADSSPLYDSSSQTCTGHVYNQKREKRDEAGETQSLVLKSNGLIPRELLRKRQTGACAENSCQCPSC</sequence>
<dbReference type="Proteomes" id="UP000250078">
    <property type="component" value="Unassembled WGS sequence"/>
</dbReference>
<dbReference type="EMBL" id="KV748276">
    <property type="protein sequence ID" value="OCK87005.1"/>
    <property type="molecule type" value="Genomic_DNA"/>
</dbReference>
<evidence type="ECO:0000313" key="1">
    <source>
        <dbReference type="EMBL" id="OCK87005.1"/>
    </source>
</evidence>
<keyword evidence="2" id="KW-1185">Reference proteome</keyword>
<gene>
    <name evidence="1" type="ORF">K441DRAFT_682944</name>
</gene>
<evidence type="ECO:0000313" key="2">
    <source>
        <dbReference type="Proteomes" id="UP000250078"/>
    </source>
</evidence>
<name>A0ACC8EL33_9PEZI</name>
<proteinExistence type="predicted"/>
<organism evidence="1 2">
    <name type="scientific">Cenococcum geophilum 1.58</name>
    <dbReference type="NCBI Taxonomy" id="794803"/>
    <lineage>
        <taxon>Eukaryota</taxon>
        <taxon>Fungi</taxon>
        <taxon>Dikarya</taxon>
        <taxon>Ascomycota</taxon>
        <taxon>Pezizomycotina</taxon>
        <taxon>Dothideomycetes</taxon>
        <taxon>Pleosporomycetidae</taxon>
        <taxon>Gloniales</taxon>
        <taxon>Gloniaceae</taxon>
        <taxon>Cenococcum</taxon>
    </lineage>
</organism>